<name>A0A2H1IT30_BREAU</name>
<dbReference type="InterPro" id="IPR002797">
    <property type="entry name" value="Polysacc_synth"/>
</dbReference>
<dbReference type="PANTHER" id="PTHR30250:SF11">
    <property type="entry name" value="O-ANTIGEN TRANSPORTER-RELATED"/>
    <property type="match status" value="1"/>
</dbReference>
<accession>A0A2H1IT30</accession>
<keyword evidence="5 7" id="KW-0472">Membrane</keyword>
<dbReference type="Proteomes" id="UP000234525">
    <property type="component" value="Unassembled WGS sequence"/>
</dbReference>
<keyword evidence="2" id="KW-1003">Cell membrane</keyword>
<feature type="region of interest" description="Disordered" evidence="6">
    <location>
        <begin position="412"/>
        <end position="446"/>
    </location>
</feature>
<sequence>MRLKAGLRGIGGDALAVGLGQLAAFIYPIISLPMLTRLLGVNAFGRVVITVAVLQLLVRLCDYGFSVSAVRRMAMAKSERERSEVIFSTLLAVVLLWSTGACVLLLAVSIIPSMRDDFVLYLVGAVVILGGIGFPSWLLQGLRRLRLFAVITAVSRGLALVGLVLTVRSPDDIEWAIAWQFAPPTIATLIAWPILAPRAVKWAAPSLKAARYALTDGRHLFLSSLAQSLMGSAPVVVLGLISTPVHAAHYGAAERFGNAGRGVLFTVTDALMPRMVDARNRNSRGASSPAVIMSAIFTLFAAGGIVLLIAAPWFVPWYLGPGYDDVVPTTQIIGLALVASGGIAVLMLDLNSQRRYSQTAAAMMCGAIVHIIILVPMAMAFGAIGAAWALVLGELFITAVLFVLRWRGRKPGTDTPEIADNPELADAQPTNPRNNDTEKEPVDHDA</sequence>
<feature type="transmembrane region" description="Helical" evidence="7">
    <location>
        <begin position="360"/>
        <end position="379"/>
    </location>
</feature>
<comment type="subcellular location">
    <subcellularLocation>
        <location evidence="1">Cell membrane</location>
        <topology evidence="1">Multi-pass membrane protein</topology>
    </subcellularLocation>
</comment>
<keyword evidence="9" id="KW-1185">Reference proteome</keyword>
<organism evidence="8 9">
    <name type="scientific">Brevibacterium aurantiacum</name>
    <dbReference type="NCBI Taxonomy" id="273384"/>
    <lineage>
        <taxon>Bacteria</taxon>
        <taxon>Bacillati</taxon>
        <taxon>Actinomycetota</taxon>
        <taxon>Actinomycetes</taxon>
        <taxon>Micrococcales</taxon>
        <taxon>Brevibacteriaceae</taxon>
        <taxon>Brevibacterium</taxon>
    </lineage>
</organism>
<keyword evidence="3 7" id="KW-0812">Transmembrane</keyword>
<dbReference type="EMBL" id="FXZB01000010">
    <property type="protein sequence ID" value="SMX78367.1"/>
    <property type="molecule type" value="Genomic_DNA"/>
</dbReference>
<dbReference type="AlphaFoldDB" id="A0A2H1IT30"/>
<feature type="transmembrane region" description="Helical" evidence="7">
    <location>
        <begin position="85"/>
        <end position="112"/>
    </location>
</feature>
<feature type="transmembrane region" description="Helical" evidence="7">
    <location>
        <begin position="145"/>
        <end position="165"/>
    </location>
</feature>
<dbReference type="InterPro" id="IPR050833">
    <property type="entry name" value="Poly_Biosynth_Transport"/>
</dbReference>
<evidence type="ECO:0000256" key="6">
    <source>
        <dbReference type="SAM" id="MobiDB-lite"/>
    </source>
</evidence>
<evidence type="ECO:0000313" key="8">
    <source>
        <dbReference type="EMBL" id="SMX78367.1"/>
    </source>
</evidence>
<gene>
    <name evidence="8" type="ORF">BAUR9175_01667</name>
</gene>
<proteinExistence type="predicted"/>
<evidence type="ECO:0000256" key="7">
    <source>
        <dbReference type="SAM" id="Phobius"/>
    </source>
</evidence>
<reference evidence="8" key="1">
    <citation type="submission" date="2017-03" db="EMBL/GenBank/DDBJ databases">
        <authorList>
            <person name="Monnet C."/>
        </authorList>
    </citation>
    <scope>NUCLEOTIDE SEQUENCE [LARGE SCALE GENOMIC DNA]</scope>
    <source>
        <strain evidence="8">ATCC 9175</strain>
    </source>
</reference>
<dbReference type="Pfam" id="PF01943">
    <property type="entry name" value="Polysacc_synt"/>
    <property type="match status" value="1"/>
</dbReference>
<dbReference type="GO" id="GO:0005886">
    <property type="term" value="C:plasma membrane"/>
    <property type="evidence" value="ECO:0007669"/>
    <property type="project" value="UniProtKB-SubCell"/>
</dbReference>
<evidence type="ECO:0000256" key="2">
    <source>
        <dbReference type="ARBA" id="ARBA00022475"/>
    </source>
</evidence>
<feature type="transmembrane region" description="Helical" evidence="7">
    <location>
        <begin position="326"/>
        <end position="348"/>
    </location>
</feature>
<protein>
    <submittedName>
        <fullName evidence="8">Membrane protein involved in the export of O-antigen and teichoic acid</fullName>
    </submittedName>
</protein>
<evidence type="ECO:0000256" key="3">
    <source>
        <dbReference type="ARBA" id="ARBA00022692"/>
    </source>
</evidence>
<evidence type="ECO:0000256" key="4">
    <source>
        <dbReference type="ARBA" id="ARBA00022989"/>
    </source>
</evidence>
<dbReference type="Pfam" id="PF13440">
    <property type="entry name" value="Polysacc_synt_3"/>
    <property type="match status" value="1"/>
</dbReference>
<dbReference type="RefSeq" id="WP_101583480.1">
    <property type="nucleotide sequence ID" value="NZ_BJME01000002.1"/>
</dbReference>
<feature type="transmembrane region" description="Helical" evidence="7">
    <location>
        <begin position="290"/>
        <end position="314"/>
    </location>
</feature>
<feature type="transmembrane region" description="Helical" evidence="7">
    <location>
        <begin position="177"/>
        <end position="196"/>
    </location>
</feature>
<feature type="transmembrane region" description="Helical" evidence="7">
    <location>
        <begin position="118"/>
        <end position="138"/>
    </location>
</feature>
<feature type="transmembrane region" description="Helical" evidence="7">
    <location>
        <begin position="43"/>
        <end position="65"/>
    </location>
</feature>
<evidence type="ECO:0000256" key="5">
    <source>
        <dbReference type="ARBA" id="ARBA00023136"/>
    </source>
</evidence>
<keyword evidence="4 7" id="KW-1133">Transmembrane helix</keyword>
<feature type="compositionally biased region" description="Basic and acidic residues" evidence="6">
    <location>
        <begin position="435"/>
        <end position="446"/>
    </location>
</feature>
<evidence type="ECO:0000313" key="9">
    <source>
        <dbReference type="Proteomes" id="UP000234525"/>
    </source>
</evidence>
<comment type="caution">
    <text evidence="8">The sequence shown here is derived from an EMBL/GenBank/DDBJ whole genome shotgun (WGS) entry which is preliminary data.</text>
</comment>
<feature type="transmembrane region" description="Helical" evidence="7">
    <location>
        <begin position="12"/>
        <end position="31"/>
    </location>
</feature>
<evidence type="ECO:0000256" key="1">
    <source>
        <dbReference type="ARBA" id="ARBA00004651"/>
    </source>
</evidence>
<feature type="transmembrane region" description="Helical" evidence="7">
    <location>
        <begin position="385"/>
        <end position="404"/>
    </location>
</feature>
<dbReference type="PANTHER" id="PTHR30250">
    <property type="entry name" value="PST FAMILY PREDICTED COLANIC ACID TRANSPORTER"/>
    <property type="match status" value="1"/>
</dbReference>